<reference evidence="9 10" key="1">
    <citation type="submission" date="2019-04" db="EMBL/GenBank/DDBJ databases">
        <title>Rhizobium terrae sp. nov., isolated from a paddy soil.</title>
        <authorList>
            <person name="Lin S.-Y."/>
            <person name="Hameed A."/>
            <person name="Huang H.-I."/>
            <person name="Young C.-C."/>
        </authorList>
    </citation>
    <scope>NUCLEOTIDE SEQUENCE [LARGE SCALE GENOMIC DNA]</scope>
    <source>
        <strain evidence="9 10">CC-HIH110</strain>
    </source>
</reference>
<evidence type="ECO:0000313" key="9">
    <source>
        <dbReference type="EMBL" id="THF52050.1"/>
    </source>
</evidence>
<proteinExistence type="inferred from homology"/>
<keyword evidence="4 9" id="KW-0489">Methyltransferase</keyword>
<keyword evidence="3" id="KW-0169">Cobalamin biosynthesis</keyword>
<dbReference type="Gene3D" id="3.40.1010.10">
    <property type="entry name" value="Cobalt-precorrin-4 Transmethylase, Domain 1"/>
    <property type="match status" value="1"/>
</dbReference>
<dbReference type="Proteomes" id="UP000310754">
    <property type="component" value="Unassembled WGS sequence"/>
</dbReference>
<evidence type="ECO:0000313" key="10">
    <source>
        <dbReference type="Proteomes" id="UP000310754"/>
    </source>
</evidence>
<comment type="caution">
    <text evidence="9">The sequence shown here is derived from an EMBL/GenBank/DDBJ whole genome shotgun (WGS) entry which is preliminary data.</text>
</comment>
<evidence type="ECO:0000259" key="8">
    <source>
        <dbReference type="Pfam" id="PF00590"/>
    </source>
</evidence>
<dbReference type="AlphaFoldDB" id="A0A4S4A1F5"/>
<keyword evidence="5 9" id="KW-0808">Transferase</keyword>
<dbReference type="GO" id="GO:0009236">
    <property type="term" value="P:cobalamin biosynthetic process"/>
    <property type="evidence" value="ECO:0007669"/>
    <property type="project" value="UniProtKB-UniRule"/>
</dbReference>
<keyword evidence="10" id="KW-1185">Reference proteome</keyword>
<evidence type="ECO:0000256" key="4">
    <source>
        <dbReference type="ARBA" id="ARBA00022603"/>
    </source>
</evidence>
<keyword evidence="6" id="KW-0949">S-adenosyl-L-methionine</keyword>
<dbReference type="InterPro" id="IPR014777">
    <property type="entry name" value="4pyrrole_Mease_sub1"/>
</dbReference>
<dbReference type="SUPFAM" id="SSF53790">
    <property type="entry name" value="Tetrapyrrole methylase"/>
    <property type="match status" value="1"/>
</dbReference>
<dbReference type="PANTHER" id="PTHR43467:SF2">
    <property type="entry name" value="COBALT-PRECORRIN-2 C(20)-METHYLTRANSFERASE"/>
    <property type="match status" value="1"/>
</dbReference>
<dbReference type="PIRSF" id="PIRSF036427">
    <property type="entry name" value="Precrrn-2_mtase"/>
    <property type="match status" value="1"/>
</dbReference>
<protein>
    <submittedName>
        <fullName evidence="9">Precorrin-2 C(20)-methyltransferase</fullName>
        <ecNumber evidence="9">2.1.1.130</ecNumber>
    </submittedName>
</protein>
<gene>
    <name evidence="9" type="primary">cobI</name>
    <name evidence="9" type="ORF">E6C51_04295</name>
</gene>
<dbReference type="EC" id="2.1.1.130" evidence="9"/>
<dbReference type="Pfam" id="PF00590">
    <property type="entry name" value="TP_methylase"/>
    <property type="match status" value="1"/>
</dbReference>
<comment type="pathway">
    <text evidence="1">Cofactor biosynthesis; adenosylcobalamin biosynthesis.</text>
</comment>
<sequence length="245" mass="26519">MSGKLYGLGLGPGDPELITLKAHRILTSAPVIAYPAPDTGPSFARQIAAPYLRADQLEVPMIVPMRVERFPAQEIYDSAAITLSHHLDAGSDVAVLCEGDPFFYGSFMYLFERLAHRYPTEVVPGVSSMMAAAAAYGRPLAARNDVLSVLPGPMDDADLSLRIESASAVAIIKLGRHFARIRTLIAAMGLTEHAGYVERVSLANQKLMPLADVSEDVAPYFSMILIYKGAEGWAHTQAKPPERPL</sequence>
<dbReference type="EMBL" id="SSOA01000002">
    <property type="protein sequence ID" value="THF52050.1"/>
    <property type="molecule type" value="Genomic_DNA"/>
</dbReference>
<evidence type="ECO:0000256" key="1">
    <source>
        <dbReference type="ARBA" id="ARBA00004953"/>
    </source>
</evidence>
<name>A0A4S4A1F5_9HYPH</name>
<dbReference type="InterPro" id="IPR035996">
    <property type="entry name" value="4pyrrol_Methylase_sf"/>
</dbReference>
<evidence type="ECO:0000256" key="3">
    <source>
        <dbReference type="ARBA" id="ARBA00022573"/>
    </source>
</evidence>
<evidence type="ECO:0000256" key="5">
    <source>
        <dbReference type="ARBA" id="ARBA00022679"/>
    </source>
</evidence>
<evidence type="ECO:0000256" key="6">
    <source>
        <dbReference type="ARBA" id="ARBA00022691"/>
    </source>
</evidence>
<dbReference type="NCBIfam" id="TIGR01467">
    <property type="entry name" value="cobI_cbiL"/>
    <property type="match status" value="1"/>
</dbReference>
<dbReference type="InterPro" id="IPR014776">
    <property type="entry name" value="4pyrrole_Mease_sub2"/>
</dbReference>
<dbReference type="InterPro" id="IPR006364">
    <property type="entry name" value="CobI/CbiL/CobIJ_dom"/>
</dbReference>
<dbReference type="RefSeq" id="WP_190235157.1">
    <property type="nucleotide sequence ID" value="NZ_SSOA01000002.1"/>
</dbReference>
<dbReference type="PROSITE" id="PS00839">
    <property type="entry name" value="SUMT_1"/>
    <property type="match status" value="1"/>
</dbReference>
<dbReference type="InterPro" id="IPR000878">
    <property type="entry name" value="4pyrrol_Mease"/>
</dbReference>
<dbReference type="CDD" id="cd11645">
    <property type="entry name" value="Precorrin_2_C20_MT"/>
    <property type="match status" value="1"/>
</dbReference>
<organism evidence="9 10">
    <name type="scientific">Allorhizobium terrae</name>
    <dbReference type="NCBI Taxonomy" id="1848972"/>
    <lineage>
        <taxon>Bacteria</taxon>
        <taxon>Pseudomonadati</taxon>
        <taxon>Pseudomonadota</taxon>
        <taxon>Alphaproteobacteria</taxon>
        <taxon>Hyphomicrobiales</taxon>
        <taxon>Rhizobiaceae</taxon>
        <taxon>Rhizobium/Agrobacterium group</taxon>
        <taxon>Allorhizobium</taxon>
    </lineage>
</organism>
<accession>A0A4S4A1F5</accession>
<comment type="similarity">
    <text evidence="2 7">Belongs to the precorrin methyltransferase family.</text>
</comment>
<dbReference type="InterPro" id="IPR003043">
    <property type="entry name" value="Uropor_MeTrfase_CS"/>
</dbReference>
<dbReference type="GO" id="GO:0032259">
    <property type="term" value="P:methylation"/>
    <property type="evidence" value="ECO:0007669"/>
    <property type="project" value="UniProtKB-KW"/>
</dbReference>
<dbReference type="GO" id="GO:0030788">
    <property type="term" value="F:precorrin-2 C20-methyltransferase activity"/>
    <property type="evidence" value="ECO:0007669"/>
    <property type="project" value="UniProtKB-EC"/>
</dbReference>
<dbReference type="UniPathway" id="UPA00148"/>
<dbReference type="InterPro" id="IPR012382">
    <property type="entry name" value="CobI/CbiL"/>
</dbReference>
<evidence type="ECO:0000256" key="7">
    <source>
        <dbReference type="PIRNR" id="PIRNR036427"/>
    </source>
</evidence>
<feature type="domain" description="Tetrapyrrole methylase" evidence="8">
    <location>
        <begin position="4"/>
        <end position="208"/>
    </location>
</feature>
<dbReference type="PANTHER" id="PTHR43467">
    <property type="entry name" value="COBALT-PRECORRIN-2 C(20)-METHYLTRANSFERASE"/>
    <property type="match status" value="1"/>
</dbReference>
<evidence type="ECO:0000256" key="2">
    <source>
        <dbReference type="ARBA" id="ARBA00005879"/>
    </source>
</evidence>
<dbReference type="Gene3D" id="3.30.950.10">
    <property type="entry name" value="Methyltransferase, Cobalt-precorrin-4 Transmethylase, Domain 2"/>
    <property type="match status" value="1"/>
</dbReference>